<proteinExistence type="predicted"/>
<evidence type="ECO:0000313" key="1">
    <source>
        <dbReference type="EMBL" id="KAF9503734.1"/>
    </source>
</evidence>
<keyword evidence="2" id="KW-1185">Reference proteome</keyword>
<gene>
    <name evidence="1" type="ORF">BS47DRAFT_1386392</name>
</gene>
<organism evidence="1 2">
    <name type="scientific">Hydnum rufescens UP504</name>
    <dbReference type="NCBI Taxonomy" id="1448309"/>
    <lineage>
        <taxon>Eukaryota</taxon>
        <taxon>Fungi</taxon>
        <taxon>Dikarya</taxon>
        <taxon>Basidiomycota</taxon>
        <taxon>Agaricomycotina</taxon>
        <taxon>Agaricomycetes</taxon>
        <taxon>Cantharellales</taxon>
        <taxon>Hydnaceae</taxon>
        <taxon>Hydnum</taxon>
    </lineage>
</organism>
<evidence type="ECO:0000313" key="2">
    <source>
        <dbReference type="Proteomes" id="UP000886523"/>
    </source>
</evidence>
<dbReference type="AlphaFoldDB" id="A0A9P6ADH4"/>
<sequence length="247" mass="27273">MGLRVFLPPPPLICAVKKCSGAQNGEWGAVSGARRSILGQDSTTFRVRIDNGQGVSGNIPNPNLVKGWWVRGEWTSSKPTLKELPFEGWQSGFLIPRPCDDSPLITLIDPLLFGFEIRRGTILLTVRGTHGFVRPIEVPSSVNWSEEGCTQNMFGDATTLVVTRYPGPHKAQHDFRVFVLYPVMLELVSRDTAYVTGGASRQGTLDSRLAIKKTRNEQGTVCEDLIPDPLGYTFFDSTTNAQENNHL</sequence>
<name>A0A9P6ADH4_9AGAM</name>
<comment type="caution">
    <text evidence="1">The sequence shown here is derived from an EMBL/GenBank/DDBJ whole genome shotgun (WGS) entry which is preliminary data.</text>
</comment>
<accession>A0A9P6ADH4</accession>
<protein>
    <submittedName>
        <fullName evidence="1">Uncharacterized protein</fullName>
    </submittedName>
</protein>
<reference evidence="1" key="1">
    <citation type="journal article" date="2020" name="Nat. Commun.">
        <title>Large-scale genome sequencing of mycorrhizal fungi provides insights into the early evolution of symbiotic traits.</title>
        <authorList>
            <person name="Miyauchi S."/>
            <person name="Kiss E."/>
            <person name="Kuo A."/>
            <person name="Drula E."/>
            <person name="Kohler A."/>
            <person name="Sanchez-Garcia M."/>
            <person name="Morin E."/>
            <person name="Andreopoulos B."/>
            <person name="Barry K.W."/>
            <person name="Bonito G."/>
            <person name="Buee M."/>
            <person name="Carver A."/>
            <person name="Chen C."/>
            <person name="Cichocki N."/>
            <person name="Clum A."/>
            <person name="Culley D."/>
            <person name="Crous P.W."/>
            <person name="Fauchery L."/>
            <person name="Girlanda M."/>
            <person name="Hayes R.D."/>
            <person name="Keri Z."/>
            <person name="LaButti K."/>
            <person name="Lipzen A."/>
            <person name="Lombard V."/>
            <person name="Magnuson J."/>
            <person name="Maillard F."/>
            <person name="Murat C."/>
            <person name="Nolan M."/>
            <person name="Ohm R.A."/>
            <person name="Pangilinan J."/>
            <person name="Pereira M.F."/>
            <person name="Perotto S."/>
            <person name="Peter M."/>
            <person name="Pfister S."/>
            <person name="Riley R."/>
            <person name="Sitrit Y."/>
            <person name="Stielow J.B."/>
            <person name="Szollosi G."/>
            <person name="Zifcakova L."/>
            <person name="Stursova M."/>
            <person name="Spatafora J.W."/>
            <person name="Tedersoo L."/>
            <person name="Vaario L.M."/>
            <person name="Yamada A."/>
            <person name="Yan M."/>
            <person name="Wang P."/>
            <person name="Xu J."/>
            <person name="Bruns T."/>
            <person name="Baldrian P."/>
            <person name="Vilgalys R."/>
            <person name="Dunand C."/>
            <person name="Henrissat B."/>
            <person name="Grigoriev I.V."/>
            <person name="Hibbett D."/>
            <person name="Nagy L.G."/>
            <person name="Martin F.M."/>
        </authorList>
    </citation>
    <scope>NUCLEOTIDE SEQUENCE</scope>
    <source>
        <strain evidence="1">UP504</strain>
    </source>
</reference>
<dbReference type="EMBL" id="MU129308">
    <property type="protein sequence ID" value="KAF9503734.1"/>
    <property type="molecule type" value="Genomic_DNA"/>
</dbReference>
<dbReference type="Proteomes" id="UP000886523">
    <property type="component" value="Unassembled WGS sequence"/>
</dbReference>